<dbReference type="GO" id="GO:0016989">
    <property type="term" value="F:sigma factor antagonist activity"/>
    <property type="evidence" value="ECO:0007669"/>
    <property type="project" value="TreeGrafter"/>
</dbReference>
<comment type="caution">
    <text evidence="4">The sequence shown here is derived from an EMBL/GenBank/DDBJ whole genome shotgun (WGS) entry which is preliminary data.</text>
</comment>
<dbReference type="InterPro" id="IPR006860">
    <property type="entry name" value="FecR"/>
</dbReference>
<keyword evidence="1" id="KW-0472">Membrane</keyword>
<dbReference type="FunFam" id="2.60.120.1440:FF:000001">
    <property type="entry name" value="Putative anti-sigma factor"/>
    <property type="match status" value="1"/>
</dbReference>
<evidence type="ECO:0000256" key="1">
    <source>
        <dbReference type="SAM" id="Phobius"/>
    </source>
</evidence>
<organism evidence="4 5">
    <name type="scientific">Mariniphaga sediminis</name>
    <dbReference type="NCBI Taxonomy" id="1628158"/>
    <lineage>
        <taxon>Bacteria</taxon>
        <taxon>Pseudomonadati</taxon>
        <taxon>Bacteroidota</taxon>
        <taxon>Bacteroidia</taxon>
        <taxon>Marinilabiliales</taxon>
        <taxon>Prolixibacteraceae</taxon>
        <taxon>Mariniphaga</taxon>
    </lineage>
</organism>
<dbReference type="Proteomes" id="UP000266441">
    <property type="component" value="Unassembled WGS sequence"/>
</dbReference>
<dbReference type="InterPro" id="IPR032508">
    <property type="entry name" value="FecR_C"/>
</dbReference>
<dbReference type="Pfam" id="PF04773">
    <property type="entry name" value="FecR"/>
    <property type="match status" value="1"/>
</dbReference>
<dbReference type="OrthoDB" id="1123467at2"/>
<dbReference type="AlphaFoldDB" id="A0A399CUB7"/>
<sequence length="397" mass="45888">MGSISKYLEDKRFIQWVFNPGHELDDWWRSFETENPREKQNIQEAKRILQKLHTNNKELSEDEKILLFSRILKQVEEHQQNRKTRRLVLAFSKYAAIAILFFSIGALLFYKKNNFNPQFTALETAEPILENEARLIRPDGENILLSEKNSQIEHRQDGQVIINNDVIEKDTRPSGKKTPEMNQLVIPYGKTSKLILPDGTRVQLNAGSRLVYPDFFMDKTREVFLVGEAFFEVEHDAKHPFVVQTTDIRIRVLGTQFNVSAYPSENIIETVLAEGKVQLEQNNTGMFSETTELEPGQLASFNKTERTTQLKTVDIENYILWKDGLLRFASTDLSRVVKRLERYFNIRIKYNDPFLGGIRISGKLELGDSREAVLENLAVAASIHISKIGENYYEISK</sequence>
<protein>
    <submittedName>
        <fullName evidence="4">DUF4974 domain-containing protein</fullName>
    </submittedName>
</protein>
<keyword evidence="5" id="KW-1185">Reference proteome</keyword>
<feature type="domain" description="FecR protein" evidence="2">
    <location>
        <begin position="189"/>
        <end position="278"/>
    </location>
</feature>
<dbReference type="Gene3D" id="2.60.120.1440">
    <property type="match status" value="1"/>
</dbReference>
<feature type="domain" description="Protein FecR C-terminal" evidence="3">
    <location>
        <begin position="326"/>
        <end position="391"/>
    </location>
</feature>
<evidence type="ECO:0000259" key="3">
    <source>
        <dbReference type="Pfam" id="PF16344"/>
    </source>
</evidence>
<keyword evidence="1" id="KW-1133">Transmembrane helix</keyword>
<dbReference type="PANTHER" id="PTHR30273:SF2">
    <property type="entry name" value="PROTEIN FECR"/>
    <property type="match status" value="1"/>
</dbReference>
<dbReference type="PANTHER" id="PTHR30273">
    <property type="entry name" value="PERIPLASMIC SIGNAL SENSOR AND SIGMA FACTOR ACTIVATOR FECR-RELATED"/>
    <property type="match status" value="1"/>
</dbReference>
<accession>A0A399CUB7</accession>
<gene>
    <name evidence="4" type="ORF">D1164_22525</name>
</gene>
<evidence type="ECO:0000259" key="2">
    <source>
        <dbReference type="Pfam" id="PF04773"/>
    </source>
</evidence>
<evidence type="ECO:0000313" key="4">
    <source>
        <dbReference type="EMBL" id="RIH62923.1"/>
    </source>
</evidence>
<dbReference type="RefSeq" id="WP_119352167.1">
    <property type="nucleotide sequence ID" value="NZ_QWET01000031.1"/>
</dbReference>
<evidence type="ECO:0000313" key="5">
    <source>
        <dbReference type="Proteomes" id="UP000266441"/>
    </source>
</evidence>
<dbReference type="Gene3D" id="3.55.50.30">
    <property type="match status" value="1"/>
</dbReference>
<dbReference type="Pfam" id="PF16344">
    <property type="entry name" value="FecR_C"/>
    <property type="match status" value="1"/>
</dbReference>
<feature type="transmembrane region" description="Helical" evidence="1">
    <location>
        <begin position="87"/>
        <end position="110"/>
    </location>
</feature>
<name>A0A399CUB7_9BACT</name>
<dbReference type="InterPro" id="IPR012373">
    <property type="entry name" value="Ferrdict_sens_TM"/>
</dbReference>
<proteinExistence type="predicted"/>
<reference evidence="4 5" key="1">
    <citation type="journal article" date="2015" name="Int. J. Syst. Evol. Microbiol.">
        <title>Mariniphaga sediminis sp. nov., isolated from coastal sediment.</title>
        <authorList>
            <person name="Wang F.Q."/>
            <person name="Shen Q.Y."/>
            <person name="Chen G.J."/>
            <person name="Du Z.J."/>
        </authorList>
    </citation>
    <scope>NUCLEOTIDE SEQUENCE [LARGE SCALE GENOMIC DNA]</scope>
    <source>
        <strain evidence="4 5">SY21</strain>
    </source>
</reference>
<dbReference type="EMBL" id="QWET01000031">
    <property type="protein sequence ID" value="RIH62923.1"/>
    <property type="molecule type" value="Genomic_DNA"/>
</dbReference>
<keyword evidence="1" id="KW-0812">Transmembrane</keyword>